<organism evidence="1">
    <name type="scientific">marine metagenome</name>
    <dbReference type="NCBI Taxonomy" id="408172"/>
    <lineage>
        <taxon>unclassified sequences</taxon>
        <taxon>metagenomes</taxon>
        <taxon>ecological metagenomes</taxon>
    </lineage>
</organism>
<feature type="non-terminal residue" evidence="1">
    <location>
        <position position="1"/>
    </location>
</feature>
<accession>A0A382X5X0</accession>
<protein>
    <submittedName>
        <fullName evidence="1">Uncharacterized protein</fullName>
    </submittedName>
</protein>
<proteinExistence type="predicted"/>
<dbReference type="EMBL" id="UINC01164685">
    <property type="protein sequence ID" value="SVD65661.1"/>
    <property type="molecule type" value="Genomic_DNA"/>
</dbReference>
<evidence type="ECO:0000313" key="1">
    <source>
        <dbReference type="EMBL" id="SVD65661.1"/>
    </source>
</evidence>
<name>A0A382X5X0_9ZZZZ</name>
<sequence length="156" mass="17309">VSRGFAVLTVLSMLLLCIPVSNVGAQEEQDTTCQVLVDWDKDWQWDDNGNYDIGVLHRYRVAFDPPFENGTSPGAVNVSVQHMREGTDIIDSMNVSIINAGGEIDILLATIPEFGDTVSIEIETVETVCSRTLNITNWNQPISDHEVTRETDWSLA</sequence>
<dbReference type="AlphaFoldDB" id="A0A382X5X0"/>
<gene>
    <name evidence="1" type="ORF">METZ01_LOCUS418515</name>
</gene>
<feature type="non-terminal residue" evidence="1">
    <location>
        <position position="156"/>
    </location>
</feature>
<reference evidence="1" key="1">
    <citation type="submission" date="2018-05" db="EMBL/GenBank/DDBJ databases">
        <authorList>
            <person name="Lanie J.A."/>
            <person name="Ng W.-L."/>
            <person name="Kazmierczak K.M."/>
            <person name="Andrzejewski T.M."/>
            <person name="Davidsen T.M."/>
            <person name="Wayne K.J."/>
            <person name="Tettelin H."/>
            <person name="Glass J.I."/>
            <person name="Rusch D."/>
            <person name="Podicherti R."/>
            <person name="Tsui H.-C.T."/>
            <person name="Winkler M.E."/>
        </authorList>
    </citation>
    <scope>NUCLEOTIDE SEQUENCE</scope>
</reference>